<dbReference type="Gene3D" id="2.30.30.140">
    <property type="match status" value="1"/>
</dbReference>
<dbReference type="OrthoDB" id="129353at2759"/>
<feature type="compositionally biased region" description="Acidic residues" evidence="4">
    <location>
        <begin position="2057"/>
        <end position="2068"/>
    </location>
</feature>
<dbReference type="CDD" id="cd17745">
    <property type="entry name" value="BRCT_p53bp1_rpt1"/>
    <property type="match status" value="1"/>
</dbReference>
<dbReference type="SUPFAM" id="SSF52113">
    <property type="entry name" value="BRCT domain"/>
    <property type="match status" value="2"/>
</dbReference>
<feature type="region of interest" description="Disordered" evidence="4">
    <location>
        <begin position="192"/>
        <end position="307"/>
    </location>
</feature>
<feature type="region of interest" description="Disordered" evidence="4">
    <location>
        <begin position="464"/>
        <end position="492"/>
    </location>
</feature>
<feature type="region of interest" description="Disordered" evidence="4">
    <location>
        <begin position="955"/>
        <end position="1095"/>
    </location>
</feature>
<feature type="compositionally biased region" description="Basic and acidic residues" evidence="4">
    <location>
        <begin position="1307"/>
        <end position="1316"/>
    </location>
</feature>
<feature type="compositionally biased region" description="Polar residues" evidence="4">
    <location>
        <begin position="1220"/>
        <end position="1231"/>
    </location>
</feature>
<dbReference type="GO" id="GO:0000077">
    <property type="term" value="P:DNA damage checkpoint signaling"/>
    <property type="evidence" value="ECO:0007669"/>
    <property type="project" value="TreeGrafter"/>
</dbReference>
<reference evidence="7 8" key="1">
    <citation type="submission" date="2025-04" db="UniProtKB">
        <authorList>
            <consortium name="RefSeq"/>
        </authorList>
    </citation>
    <scope>IDENTIFICATION</scope>
    <source>
        <tissue evidence="7 8">Gonads</tissue>
    </source>
</reference>
<feature type="compositionally biased region" description="Polar residues" evidence="4">
    <location>
        <begin position="955"/>
        <end position="967"/>
    </location>
</feature>
<feature type="compositionally biased region" description="Polar residues" evidence="4">
    <location>
        <begin position="1423"/>
        <end position="1439"/>
    </location>
</feature>
<evidence type="ECO:0000313" key="7">
    <source>
        <dbReference type="RefSeq" id="XP_013401551.1"/>
    </source>
</evidence>
<feature type="compositionally biased region" description="Basic and acidic residues" evidence="4">
    <location>
        <begin position="1036"/>
        <end position="1048"/>
    </location>
</feature>
<accession>A0A1S3IUE7</accession>
<evidence type="ECO:0000256" key="2">
    <source>
        <dbReference type="ARBA" id="ARBA00022763"/>
    </source>
</evidence>
<dbReference type="InterPro" id="IPR001357">
    <property type="entry name" value="BRCT_dom"/>
</dbReference>
<keyword evidence="2" id="KW-0227">DNA damage</keyword>
<feature type="compositionally biased region" description="Polar residues" evidence="4">
    <location>
        <begin position="542"/>
        <end position="551"/>
    </location>
</feature>
<feature type="compositionally biased region" description="Polar residues" evidence="4">
    <location>
        <begin position="1683"/>
        <end position="1693"/>
    </location>
</feature>
<dbReference type="InterPro" id="IPR047250">
    <property type="entry name" value="BRCT_p53bp1-like_rpt2"/>
</dbReference>
<feature type="compositionally biased region" description="Basic and acidic residues" evidence="4">
    <location>
        <begin position="1507"/>
        <end position="1518"/>
    </location>
</feature>
<dbReference type="PROSITE" id="PS50007">
    <property type="entry name" value="PIPLC_X_DOMAIN"/>
    <property type="match status" value="1"/>
</dbReference>
<keyword evidence="3" id="KW-0539">Nucleus</keyword>
<evidence type="ECO:0000313" key="6">
    <source>
        <dbReference type="Proteomes" id="UP000085678"/>
    </source>
</evidence>
<feature type="region of interest" description="Disordered" evidence="4">
    <location>
        <begin position="1900"/>
        <end position="1977"/>
    </location>
</feature>
<dbReference type="PANTHER" id="PTHR15321">
    <property type="entry name" value="TUMOR SUPPRESSOR P53-BINDING PROTEIN 1"/>
    <property type="match status" value="1"/>
</dbReference>
<dbReference type="CDD" id="cd17724">
    <property type="entry name" value="BRCT_p53bp1_rpt2"/>
    <property type="match status" value="1"/>
</dbReference>
<feature type="region of interest" description="Disordered" evidence="4">
    <location>
        <begin position="1299"/>
        <end position="1745"/>
    </location>
</feature>
<dbReference type="SUPFAM" id="SSF63748">
    <property type="entry name" value="Tudor/PWWP/MBT"/>
    <property type="match status" value="1"/>
</dbReference>
<feature type="compositionally biased region" description="Low complexity" evidence="4">
    <location>
        <begin position="1111"/>
        <end position="1131"/>
    </location>
</feature>
<dbReference type="GeneID" id="106167315"/>
<dbReference type="GO" id="GO:0042393">
    <property type="term" value="F:histone binding"/>
    <property type="evidence" value="ECO:0007669"/>
    <property type="project" value="TreeGrafter"/>
</dbReference>
<feature type="compositionally biased region" description="Polar residues" evidence="4">
    <location>
        <begin position="845"/>
        <end position="860"/>
    </location>
</feature>
<feature type="region of interest" description="Disordered" evidence="4">
    <location>
        <begin position="530"/>
        <end position="552"/>
    </location>
</feature>
<evidence type="ECO:0000259" key="5">
    <source>
        <dbReference type="PROSITE" id="PS50172"/>
    </source>
</evidence>
<feature type="compositionally biased region" description="Polar residues" evidence="4">
    <location>
        <begin position="336"/>
        <end position="345"/>
    </location>
</feature>
<feature type="compositionally biased region" description="Low complexity" evidence="4">
    <location>
        <begin position="1587"/>
        <end position="1598"/>
    </location>
</feature>
<keyword evidence="6" id="KW-1185">Reference proteome</keyword>
<protein>
    <submittedName>
        <fullName evidence="7 8">Uncharacterized protein LOC106167315 isoform X1</fullName>
    </submittedName>
</protein>
<feature type="compositionally biased region" description="Basic and acidic residues" evidence="4">
    <location>
        <begin position="1697"/>
        <end position="1713"/>
    </location>
</feature>
<feature type="compositionally biased region" description="Polar residues" evidence="4">
    <location>
        <begin position="1543"/>
        <end position="1564"/>
    </location>
</feature>
<dbReference type="Pfam" id="PF18428">
    <property type="entry name" value="BRCT_3"/>
    <property type="match status" value="1"/>
</dbReference>
<dbReference type="InterPro" id="IPR002999">
    <property type="entry name" value="Tudor"/>
</dbReference>
<feature type="compositionally biased region" description="Basic residues" evidence="4">
    <location>
        <begin position="1052"/>
        <end position="1063"/>
    </location>
</feature>
<feature type="domain" description="BRCT" evidence="5">
    <location>
        <begin position="2021"/>
        <end position="2150"/>
    </location>
</feature>
<evidence type="ECO:0000313" key="10">
    <source>
        <dbReference type="RefSeq" id="XP_013401771.1"/>
    </source>
</evidence>
<feature type="compositionally biased region" description="Polar residues" evidence="4">
    <location>
        <begin position="1399"/>
        <end position="1414"/>
    </location>
</feature>
<dbReference type="InterPro" id="IPR014722">
    <property type="entry name" value="Rib_uL2_dom2"/>
</dbReference>
<feature type="region of interest" description="Disordered" evidence="4">
    <location>
        <begin position="86"/>
        <end position="142"/>
    </location>
</feature>
<dbReference type="InterPro" id="IPR015125">
    <property type="entry name" value="53-BP1_Tudor"/>
</dbReference>
<dbReference type="RefSeq" id="XP_013401551.1">
    <property type="nucleotide sequence ID" value="XM_013546097.1"/>
</dbReference>
<dbReference type="GO" id="GO:0005634">
    <property type="term" value="C:nucleus"/>
    <property type="evidence" value="ECO:0007669"/>
    <property type="project" value="UniProtKB-SubCell"/>
</dbReference>
<feature type="compositionally biased region" description="Basic and acidic residues" evidence="4">
    <location>
        <begin position="131"/>
        <end position="141"/>
    </location>
</feature>
<feature type="region of interest" description="Disordered" evidence="4">
    <location>
        <begin position="2049"/>
        <end position="2068"/>
    </location>
</feature>
<feature type="compositionally biased region" description="Polar residues" evidence="4">
    <location>
        <begin position="1085"/>
        <end position="1095"/>
    </location>
</feature>
<dbReference type="FunFam" id="3.40.50.10190:FF:000005">
    <property type="entry name" value="Tumor suppressor p53-binding protein 1"/>
    <property type="match status" value="1"/>
</dbReference>
<gene>
    <name evidence="7 8 9 10" type="primary">LOC106167315</name>
</gene>
<dbReference type="SMART" id="SM00333">
    <property type="entry name" value="TUDOR"/>
    <property type="match status" value="2"/>
</dbReference>
<feature type="region of interest" description="Disordered" evidence="4">
    <location>
        <begin position="1109"/>
        <end position="1279"/>
    </location>
</feature>
<dbReference type="GO" id="GO:0045944">
    <property type="term" value="P:positive regulation of transcription by RNA polymerase II"/>
    <property type="evidence" value="ECO:0007669"/>
    <property type="project" value="TreeGrafter"/>
</dbReference>
<dbReference type="InterPro" id="IPR047249">
    <property type="entry name" value="BRCT_p53bp1-like_rpt1"/>
</dbReference>
<feature type="compositionally biased region" description="Polar residues" evidence="4">
    <location>
        <begin position="1921"/>
        <end position="1937"/>
    </location>
</feature>
<feature type="compositionally biased region" description="Basic and acidic residues" evidence="4">
    <location>
        <begin position="1064"/>
        <end position="1078"/>
    </location>
</feature>
<feature type="domain" description="BRCT" evidence="5">
    <location>
        <begin position="2206"/>
        <end position="2264"/>
    </location>
</feature>
<feature type="compositionally biased region" description="Basic and acidic residues" evidence="4">
    <location>
        <begin position="108"/>
        <end position="119"/>
    </location>
</feature>
<feature type="compositionally biased region" description="Basic and acidic residues" evidence="4">
    <location>
        <begin position="969"/>
        <end position="980"/>
    </location>
</feature>
<evidence type="ECO:0000256" key="4">
    <source>
        <dbReference type="SAM" id="MobiDB-lite"/>
    </source>
</evidence>
<dbReference type="PANTHER" id="PTHR15321:SF3">
    <property type="entry name" value="TP53-BINDING PROTEIN 1"/>
    <property type="match status" value="1"/>
</dbReference>
<feature type="compositionally biased region" description="Polar residues" evidence="4">
    <location>
        <begin position="986"/>
        <end position="995"/>
    </location>
</feature>
<dbReference type="STRING" id="7574.A0A1S3IUE7"/>
<organism evidence="6 9">
    <name type="scientific">Lingula anatina</name>
    <name type="common">Brachiopod</name>
    <name type="synonym">Lingula unguis</name>
    <dbReference type="NCBI Taxonomy" id="7574"/>
    <lineage>
        <taxon>Eukaryota</taxon>
        <taxon>Metazoa</taxon>
        <taxon>Spiralia</taxon>
        <taxon>Lophotrochozoa</taxon>
        <taxon>Brachiopoda</taxon>
        <taxon>Linguliformea</taxon>
        <taxon>Lingulata</taxon>
        <taxon>Lingulida</taxon>
        <taxon>Linguloidea</taxon>
        <taxon>Lingulidae</taxon>
        <taxon>Lingula</taxon>
    </lineage>
</organism>
<dbReference type="Gene3D" id="3.40.50.10190">
    <property type="entry name" value="BRCT domain"/>
    <property type="match status" value="2"/>
</dbReference>
<feature type="compositionally biased region" description="Low complexity" evidence="4">
    <location>
        <begin position="1345"/>
        <end position="1366"/>
    </location>
</feature>
<feature type="compositionally biased region" description="Low complexity" evidence="4">
    <location>
        <begin position="1565"/>
        <end position="1575"/>
    </location>
</feature>
<dbReference type="Proteomes" id="UP000085678">
    <property type="component" value="Unplaced"/>
</dbReference>
<feature type="compositionally biased region" description="Low complexity" evidence="4">
    <location>
        <begin position="1519"/>
        <end position="1529"/>
    </location>
</feature>
<evidence type="ECO:0000313" key="8">
    <source>
        <dbReference type="RefSeq" id="XP_013401637.1"/>
    </source>
</evidence>
<dbReference type="PROSITE" id="PS50172">
    <property type="entry name" value="BRCT"/>
    <property type="match status" value="2"/>
</dbReference>
<feature type="compositionally biased region" description="Low complexity" evidence="4">
    <location>
        <begin position="1317"/>
        <end position="1330"/>
    </location>
</feature>
<feature type="region of interest" description="Disordered" evidence="4">
    <location>
        <begin position="326"/>
        <end position="345"/>
    </location>
</feature>
<feature type="compositionally biased region" description="Low complexity" evidence="4">
    <location>
        <begin position="260"/>
        <end position="276"/>
    </location>
</feature>
<dbReference type="InterPro" id="IPR036420">
    <property type="entry name" value="BRCT_dom_sf"/>
</dbReference>
<dbReference type="KEGG" id="lak:106167315"/>
<sequence>MDLTEPYLSESSEACLLVSSSQVEETQYAEYVPSNIFNSLATLRKEGSINNKEDTCKELDATPTSEAELDGNRAVTLTGLSGTIGNRNAGIGQGGEMSTSGCGDDDQMERNTRDNENDRGINSVEDEEIKSEEKSDVEIQDGHPVGLRAAQACNYSPGSTLIQMTFIVEDIVEATQSEAEGDHISTILAAETDSREDELGVPFQNGHYNGTPHAISETESGGISDAPTAVVSDTEGHGQVFVKKTPLAMKPRTPGSPEKSSSTVTTSNLSSFSSSSSDERDWNRKNSKQKSKGNFGSLASEEQSNVHKTTWKQEQVFMAEKYGKQVDHHGEDEVENQSNSQEDLFPCSQNTNQRVATPSEYMGSLQFSQHEVLAMDTLESDSQSVNYIPPSPGAYGSVPVIIPSSPTALSDDETETATGLDLSLANLSSLQKIRHSRSRSLEQNPVADALDTTLISTLDENHRRVVSRCQTDKSKGSSASGESYRHDSGNIGHCPSSFPVDIVSMDDGQEESIIVLQQKEYVMEPTLREDAVTPDSQCPRKPNQTGKSNTPRKLFENDMTVATKKLQTDIRGEIPNTRINNQHECRVQTKHGMSKNNESSADSKKEIVASQPSLVAGNSGFDRGVILEQHHQGKRYGAKQHTDNIVHVQVAEGSNREIQDSGHQHEAVSYSDRKSSHIGKFALTESVHLHLSATERKDIYEQSMVESLPENCPVYKSAREEDASITILEEESRPSAIQGCHDVAAETAEDWSLHLTPSQGSTSQYTLALSEATRGANPREVRKKKDRPCIKDTPKHYLSEESKKSNRPTSAMSTSSEASGAFRLSMPEILPDTPDVQRHEDEEQVGQQSQKVSDLSSKVNARQKERILAERKPEGPTLTLNMIHTQSENSEDVTEFMVERPDIGSNSVSSNHSVETPVSMFTRVKEAVISGGHATCPRSTTLSESELDLFAYVSQDSPHQQQMSVPRSDQLRSRQRREQDCDGAQGTVQKTNQAPVLQEEQKRDDTEDQQCTKISSEKSHSPLKSSAELTATGEFKVQKTDYSRETKSKSQGQRKRRFRKRHKDKPELRHVNAERYDTSHVVVTGDSNSKSQSRLYDCETQSYDWQKELAEQNQNNQSDTQQDTQIIEDNQLNVHDPFEFRMSQSQRDRQSLKSLTLGREARKRKATALQKEEQTFSNSVSTKRKSGAKGKSESIAGSHFNKTQARQRPRSQDVKEGQDDVSQGNSNQNGREAQGRKRPHSEAGPSKDGSSGEQQGQGDGNKEKPPIQGGTDEPPQKIIRTVVEEIVTVRRIITEEIVIGGRVVKKTTREEKEEPVVRSSPGSMSTISPSRTVSSLTSGDLGDVSSLSKTTSISTTGGSSLSKSASNVTSPSSGRESPSRFGSRENRSAGMLQPPQPPQTSSKNDNEDNTQGDGNIQPGIVSASGNQTRAKSVASNQTGGHEGDDELTQQISSGVVSLDHDRAPSADLLPSHVHTPVTDERTGSLQRTVDSFLSPAPPRPSPTETVILDRTHSSEKSLNKSSSSSAASLKHSESLFTSPELAQRQNIEKQTSNSSEIIQAGQRNSSSSSAKCSQSLFTSPELKKKSSTASTSTTSTSTVMSERGESIDDTVFTKPQADTVRKKQLSIKDTETSIAKDNIVHAEASENTLSPVKVSERPKRFSSSSGNSGSKTDDGLTRRSNRKGTISGQSKMPTKQDVQRKEIPEEPESRSQIRDSSTSPVIPLQSLLESGSRSSALRPDLLDTNIPGSEFEGGHRTLETGTNVLARWKDGFFYPGVFISVEKNGKYLVYFDDEDQRQVKAADLIVNPELPVGLSVMALSVDGYFDSAIICEVDQRKDQTHYLVELDDGKKKRLTKSSIILSVDQAALLPCVNRPETCPPPATAAAHLGDVSLDNLIEGKRKRSSKTGEQSAVAGTATEPADTSTSTNSSKGKQLASQGKKGQKRKFSHLEPKATSTPTPKRMASRLIEEEHPGTSRSNMEIETEFDLFANVEQSPVTVRRSPRKARAGLFTDGKGPIPPPGSTLFQGYAFLLTNVDKSENEKKAERKFLQQGLDSSTDDSSIEEEEEEVVPFDKCHLRAQIEGGGGVVLDKFNPSQIHAAQQVCLISSAHQRTIKYLQCLAACIPCVSHVWIRDSCRSSQLLDHKAYLLPAGINIESKRLVEWNPRNDALMGMSALLVSSNKDFQLTWTSVLEAAGCQVTAKMPGQVLKSSFKDEISVVVTDSRCPKKVITMSSDFGLPVVSTEWVIQSLISGQRMNYCGHVKYKYNYEETI</sequence>
<dbReference type="RefSeq" id="XP_013401698.1">
    <property type="nucleotide sequence ID" value="XM_013546244.1"/>
</dbReference>
<comment type="subcellular location">
    <subcellularLocation>
        <location evidence="1">Nucleus</location>
    </subcellularLocation>
</comment>
<evidence type="ECO:0000256" key="1">
    <source>
        <dbReference type="ARBA" id="ARBA00004123"/>
    </source>
</evidence>
<proteinExistence type="predicted"/>
<dbReference type="Pfam" id="PF09038">
    <property type="entry name" value="53-BP1_Tudor"/>
    <property type="match status" value="1"/>
</dbReference>
<feature type="compositionally biased region" description="Basic and acidic residues" evidence="4">
    <location>
        <begin position="787"/>
        <end position="804"/>
    </location>
</feature>
<dbReference type="Gene3D" id="2.30.30.30">
    <property type="match status" value="1"/>
</dbReference>
<dbReference type="FunFam" id="3.40.50.10190:FF:000003">
    <property type="entry name" value="Tumor suppressor p53-binding protein 1"/>
    <property type="match status" value="1"/>
</dbReference>
<dbReference type="CDD" id="cd20383">
    <property type="entry name" value="Tudor_53BP1"/>
    <property type="match status" value="1"/>
</dbReference>
<dbReference type="RefSeq" id="XP_013401637.1">
    <property type="nucleotide sequence ID" value="XM_013546183.1"/>
</dbReference>
<feature type="compositionally biased region" description="Polar residues" evidence="4">
    <location>
        <begin position="1367"/>
        <end position="1376"/>
    </location>
</feature>
<evidence type="ECO:0000256" key="3">
    <source>
        <dbReference type="ARBA" id="ARBA00023242"/>
    </source>
</evidence>
<feature type="region of interest" description="Disordered" evidence="4">
    <location>
        <begin position="771"/>
        <end position="861"/>
    </location>
</feature>
<name>A0A1S3IUE7_LINAN</name>
<evidence type="ECO:0000313" key="9">
    <source>
        <dbReference type="RefSeq" id="XP_013401698.1"/>
    </source>
</evidence>
<feature type="compositionally biased region" description="Polar residues" evidence="4">
    <location>
        <begin position="807"/>
        <end position="818"/>
    </location>
</feature>
<dbReference type="InterPro" id="IPR047252">
    <property type="entry name" value="TP53BP1-like"/>
</dbReference>
<dbReference type="RefSeq" id="XP_013401771.1">
    <property type="nucleotide sequence ID" value="XM_013546317.1"/>
</dbReference>